<comment type="similarity">
    <text evidence="1">Belongs to the acetyl-CoA hydrolase/transferase family.</text>
</comment>
<sequence length="421" mass="45815">MKVCDTAAQAVEIIKSGDNVFLHSAASTPQQLVNAMTARHNELKDVTIYSIHTEGDAPYAEEQYSDSFNVKAMFVGANIRRHVQAGRASYIPMFLSEIPLAIRNGIIPVDVALIQVSPPNKHGYCSLGISVDVTYAAVNCAKKVIAQINPNVPRTSGDGTIHISQIDNMIAVNDPLFEHPTKPLSDIELQIGKHIADLIEDGSTLQTGIGSIPDAALLALENHRELGMHTEMFSDGVMNLMEKGVINGNKKAIYKGKVTSGFCLGSRKLYDFIDDNPAFEFLDSSFINDTKMIRQNPKVIAINSALEVDLYGQVCADSIGSRQYSGVGGQMDFIRGASLSQGGKPIIALPSQTRNGKSKIVCRLTPGASVVTTRAHVHWIVTEYGAVNVYGKTLKERTDLLISIAHPDHQEALEREVYELL</sequence>
<evidence type="ECO:0000256" key="2">
    <source>
        <dbReference type="ARBA" id="ARBA00022679"/>
    </source>
</evidence>
<evidence type="ECO:0000313" key="5">
    <source>
        <dbReference type="EMBL" id="QCK14448.1"/>
    </source>
</evidence>
<proteinExistence type="inferred from homology"/>
<keyword evidence="2 5" id="KW-0808">Transferase</keyword>
<evidence type="ECO:0000259" key="3">
    <source>
        <dbReference type="Pfam" id="PF02550"/>
    </source>
</evidence>
<evidence type="ECO:0000259" key="4">
    <source>
        <dbReference type="Pfam" id="PF13336"/>
    </source>
</evidence>
<dbReference type="Proteomes" id="UP000298616">
    <property type="component" value="Chromosome"/>
</dbReference>
<dbReference type="KEGG" id="fpf:DCC35_06690"/>
<dbReference type="InterPro" id="IPR046433">
    <property type="entry name" value="ActCoA_hydro"/>
</dbReference>
<dbReference type="RefSeq" id="WP_137090039.1">
    <property type="nucleotide sequence ID" value="NZ_CP028923.1"/>
</dbReference>
<protein>
    <submittedName>
        <fullName evidence="5">4-hydroxybutyrate CoA-transferase</fullName>
    </submittedName>
</protein>
<keyword evidence="6" id="KW-1185">Reference proteome</keyword>
<name>A0A4D7K4X8_9BACT</name>
<dbReference type="SUPFAM" id="SSF100950">
    <property type="entry name" value="NagB/RpiA/CoA transferase-like"/>
    <property type="match status" value="2"/>
</dbReference>
<dbReference type="GO" id="GO:0006083">
    <property type="term" value="P:acetate metabolic process"/>
    <property type="evidence" value="ECO:0007669"/>
    <property type="project" value="InterPro"/>
</dbReference>
<dbReference type="EMBL" id="CP028923">
    <property type="protein sequence ID" value="QCK14448.1"/>
    <property type="molecule type" value="Genomic_DNA"/>
</dbReference>
<accession>A0A4D7K4X8</accession>
<dbReference type="Gene3D" id="3.40.1080.20">
    <property type="entry name" value="Acetyl-CoA hydrolase/transferase C-terminal domain"/>
    <property type="match status" value="1"/>
</dbReference>
<dbReference type="InterPro" id="IPR037171">
    <property type="entry name" value="NagB/RpiA_transferase-like"/>
</dbReference>
<evidence type="ECO:0000256" key="1">
    <source>
        <dbReference type="ARBA" id="ARBA00009632"/>
    </source>
</evidence>
<evidence type="ECO:0000313" key="6">
    <source>
        <dbReference type="Proteomes" id="UP000298616"/>
    </source>
</evidence>
<dbReference type="Gene3D" id="3.30.750.70">
    <property type="entry name" value="4-hydroxybutyrate coenzyme like domains"/>
    <property type="match status" value="1"/>
</dbReference>
<dbReference type="InterPro" id="IPR003702">
    <property type="entry name" value="ActCoA_hydro_N"/>
</dbReference>
<dbReference type="OrthoDB" id="9801795at2"/>
<dbReference type="Pfam" id="PF02550">
    <property type="entry name" value="AcetylCoA_hydro"/>
    <property type="match status" value="1"/>
</dbReference>
<dbReference type="Pfam" id="PF13336">
    <property type="entry name" value="AcetylCoA_hyd_C"/>
    <property type="match status" value="1"/>
</dbReference>
<dbReference type="GO" id="GO:0008775">
    <property type="term" value="F:acetate CoA-transferase activity"/>
    <property type="evidence" value="ECO:0007669"/>
    <property type="project" value="InterPro"/>
</dbReference>
<dbReference type="PANTHER" id="PTHR21432">
    <property type="entry name" value="ACETYL-COA HYDROLASE-RELATED"/>
    <property type="match status" value="1"/>
</dbReference>
<organism evidence="5 6">
    <name type="scientific">Mangrovivirga cuniculi</name>
    <dbReference type="NCBI Taxonomy" id="2715131"/>
    <lineage>
        <taxon>Bacteria</taxon>
        <taxon>Pseudomonadati</taxon>
        <taxon>Bacteroidota</taxon>
        <taxon>Cytophagia</taxon>
        <taxon>Cytophagales</taxon>
        <taxon>Mangrovivirgaceae</taxon>
        <taxon>Mangrovivirga</taxon>
    </lineage>
</organism>
<feature type="domain" description="Acetyl-CoA hydrolase/transferase N-terminal" evidence="3">
    <location>
        <begin position="10"/>
        <end position="172"/>
    </location>
</feature>
<gene>
    <name evidence="5" type="ORF">DCC35_06690</name>
</gene>
<dbReference type="InterPro" id="IPR038460">
    <property type="entry name" value="AcetylCoA_hyd_C_sf"/>
</dbReference>
<reference evidence="5 6" key="1">
    <citation type="submission" date="2018-04" db="EMBL/GenBank/DDBJ databases">
        <title>Complete genome uncultured novel isolate.</title>
        <authorList>
            <person name="Merlino G."/>
        </authorList>
    </citation>
    <scope>NUCLEOTIDE SEQUENCE [LARGE SCALE GENOMIC DNA]</scope>
    <source>
        <strain evidence="6">R1DC9</strain>
    </source>
</reference>
<dbReference type="AlphaFoldDB" id="A0A4D7K4X8"/>
<dbReference type="Gene3D" id="3.40.1080.10">
    <property type="entry name" value="Glutaconate Coenzyme A-transferase"/>
    <property type="match status" value="1"/>
</dbReference>
<feature type="domain" description="Acetyl-CoA hydrolase/transferase C-terminal" evidence="4">
    <location>
        <begin position="265"/>
        <end position="416"/>
    </location>
</feature>
<dbReference type="InterPro" id="IPR026888">
    <property type="entry name" value="AcetylCoA_hyd_C"/>
</dbReference>
<dbReference type="PANTHER" id="PTHR21432:SF20">
    <property type="entry name" value="ACETYL-COA HYDROLASE"/>
    <property type="match status" value="1"/>
</dbReference>